<comment type="caution">
    <text evidence="2">The sequence shown here is derived from an EMBL/GenBank/DDBJ whole genome shotgun (WGS) entry which is preliminary data.</text>
</comment>
<accession>A0A9N9GTV8</accession>
<reference evidence="2" key="1">
    <citation type="submission" date="2021-06" db="EMBL/GenBank/DDBJ databases">
        <authorList>
            <person name="Kallberg Y."/>
            <person name="Tangrot J."/>
            <person name="Rosling A."/>
        </authorList>
    </citation>
    <scope>NUCLEOTIDE SEQUENCE</scope>
    <source>
        <strain evidence="2">IA702</strain>
    </source>
</reference>
<feature type="compositionally biased region" description="Basic residues" evidence="1">
    <location>
        <begin position="126"/>
        <end position="138"/>
    </location>
</feature>
<evidence type="ECO:0000313" key="3">
    <source>
        <dbReference type="Proteomes" id="UP000789572"/>
    </source>
</evidence>
<name>A0A9N9GTV8_9GLOM</name>
<feature type="region of interest" description="Disordered" evidence="1">
    <location>
        <begin position="82"/>
        <end position="138"/>
    </location>
</feature>
<evidence type="ECO:0000256" key="1">
    <source>
        <dbReference type="SAM" id="MobiDB-lite"/>
    </source>
</evidence>
<protein>
    <submittedName>
        <fullName evidence="2">8404_t:CDS:1</fullName>
    </submittedName>
</protein>
<proteinExistence type="predicted"/>
<gene>
    <name evidence="2" type="ORF">POCULU_LOCUS9039</name>
</gene>
<dbReference type="EMBL" id="CAJVPJ010003043">
    <property type="protein sequence ID" value="CAG8633767.1"/>
    <property type="molecule type" value="Genomic_DNA"/>
</dbReference>
<organism evidence="2 3">
    <name type="scientific">Paraglomus occultum</name>
    <dbReference type="NCBI Taxonomy" id="144539"/>
    <lineage>
        <taxon>Eukaryota</taxon>
        <taxon>Fungi</taxon>
        <taxon>Fungi incertae sedis</taxon>
        <taxon>Mucoromycota</taxon>
        <taxon>Glomeromycotina</taxon>
        <taxon>Glomeromycetes</taxon>
        <taxon>Paraglomerales</taxon>
        <taxon>Paraglomeraceae</taxon>
        <taxon>Paraglomus</taxon>
    </lineage>
</organism>
<keyword evidence="3" id="KW-1185">Reference proteome</keyword>
<dbReference type="AlphaFoldDB" id="A0A9N9GTV8"/>
<dbReference type="OrthoDB" id="10568494at2759"/>
<evidence type="ECO:0000313" key="2">
    <source>
        <dbReference type="EMBL" id="CAG8633767.1"/>
    </source>
</evidence>
<sequence length="138" mass="15926">MPCRRSFHNSLSGVTRTYLVACHSRLIAEPQNWCQGTSDLLGCLMFWWDREPKTDRRRARDWDQERSRKQVHINQPIVATVHGDGNITNIGDGNGGTIVSSKRDKEEEDERNQTKRVRFHEEKPPLKKKSKSGKKVGI</sequence>
<dbReference type="Proteomes" id="UP000789572">
    <property type="component" value="Unassembled WGS sequence"/>
</dbReference>